<feature type="transmembrane region" description="Helical" evidence="2">
    <location>
        <begin position="59"/>
        <end position="78"/>
    </location>
</feature>
<feature type="region of interest" description="Disordered" evidence="1">
    <location>
        <begin position="1"/>
        <end position="30"/>
    </location>
</feature>
<gene>
    <name evidence="4" type="ORF">B0H15DRAFT_988667</name>
</gene>
<proteinExistence type="predicted"/>
<name>A0AAD6XSY9_9AGAR</name>
<feature type="transmembrane region" description="Helical" evidence="2">
    <location>
        <begin position="219"/>
        <end position="240"/>
    </location>
</feature>
<feature type="non-terminal residue" evidence="4">
    <location>
        <position position="1"/>
    </location>
</feature>
<dbReference type="AlphaFoldDB" id="A0AAD6XSY9"/>
<keyword evidence="5" id="KW-1185">Reference proteome</keyword>
<dbReference type="InterPro" id="IPR045338">
    <property type="entry name" value="DUF6535"/>
</dbReference>
<comment type="caution">
    <text evidence="4">The sequence shown here is derived from an EMBL/GenBank/DDBJ whole genome shotgun (WGS) entry which is preliminary data.</text>
</comment>
<dbReference type="Pfam" id="PF20153">
    <property type="entry name" value="DUF6535"/>
    <property type="match status" value="1"/>
</dbReference>
<evidence type="ECO:0000256" key="1">
    <source>
        <dbReference type="SAM" id="MobiDB-lite"/>
    </source>
</evidence>
<evidence type="ECO:0000313" key="4">
    <source>
        <dbReference type="EMBL" id="KAJ7085155.1"/>
    </source>
</evidence>
<feature type="transmembrane region" description="Helical" evidence="2">
    <location>
        <begin position="192"/>
        <end position="213"/>
    </location>
</feature>
<feature type="domain" description="DUF6535" evidence="3">
    <location>
        <begin position="37"/>
        <end position="213"/>
    </location>
</feature>
<keyword evidence="2" id="KW-0472">Membrane</keyword>
<keyword evidence="2" id="KW-0812">Transmembrane</keyword>
<feature type="compositionally biased region" description="Low complexity" evidence="1">
    <location>
        <begin position="1"/>
        <end position="19"/>
    </location>
</feature>
<protein>
    <recommendedName>
        <fullName evidence="3">DUF6535 domain-containing protein</fullName>
    </recommendedName>
</protein>
<evidence type="ECO:0000259" key="3">
    <source>
        <dbReference type="Pfam" id="PF20153"/>
    </source>
</evidence>
<dbReference type="Proteomes" id="UP001222325">
    <property type="component" value="Unassembled WGS sequence"/>
</dbReference>
<evidence type="ECO:0000313" key="5">
    <source>
        <dbReference type="Proteomes" id="UP001222325"/>
    </source>
</evidence>
<feature type="transmembrane region" description="Helical" evidence="2">
    <location>
        <begin position="131"/>
        <end position="150"/>
    </location>
</feature>
<feature type="non-terminal residue" evidence="4">
    <location>
        <position position="402"/>
    </location>
</feature>
<evidence type="ECO:0000256" key="2">
    <source>
        <dbReference type="SAM" id="Phobius"/>
    </source>
</evidence>
<dbReference type="EMBL" id="JARJCN010000035">
    <property type="protein sequence ID" value="KAJ7085155.1"/>
    <property type="molecule type" value="Genomic_DNA"/>
</dbReference>
<accession>A0AAD6XSY9</accession>
<sequence length="402" mass="44630">APTSNRSGGGSLSFSSGRSQTTAEHPQSREAASANLWAVYVSEAEKYDKRLVESWKRDMEGILIFAGLFSASLTAFIIESYQTLTPDSGDATVLLLNRISQQLAASNNGTPFAIPMETSFRTPATSVVCNTLWFLSLGLSLTCALVATLVEQWGRNFLHRTEMHSAPIIRARIFSYLYYGLKRFKMQAVVEIIPLLLHTSLFLFFAGLIPFLIPISTTLAGVTAALLAILATIYLVLTALPAAYPDCPYRTPLSSSLWNIIQAYQYLKCQWLHRMEAAHYLSQRLASKSMMEVMTKNATDPSGERSRRDLNALTWTVNALADETELEPLIDAIPDAIWGPHGRRLVHDFQIQSLVTHPRADLSGRIARLFSSCETGLLSPDLERHRRISCYKALWAIGSLAQ</sequence>
<keyword evidence="2" id="KW-1133">Transmembrane helix</keyword>
<reference evidence="4" key="1">
    <citation type="submission" date="2023-03" db="EMBL/GenBank/DDBJ databases">
        <title>Massive genome expansion in bonnet fungi (Mycena s.s.) driven by repeated elements and novel gene families across ecological guilds.</title>
        <authorList>
            <consortium name="Lawrence Berkeley National Laboratory"/>
            <person name="Harder C.B."/>
            <person name="Miyauchi S."/>
            <person name="Viragh M."/>
            <person name="Kuo A."/>
            <person name="Thoen E."/>
            <person name="Andreopoulos B."/>
            <person name="Lu D."/>
            <person name="Skrede I."/>
            <person name="Drula E."/>
            <person name="Henrissat B."/>
            <person name="Morin E."/>
            <person name="Kohler A."/>
            <person name="Barry K."/>
            <person name="LaButti K."/>
            <person name="Morin E."/>
            <person name="Salamov A."/>
            <person name="Lipzen A."/>
            <person name="Mereny Z."/>
            <person name="Hegedus B."/>
            <person name="Baldrian P."/>
            <person name="Stursova M."/>
            <person name="Weitz H."/>
            <person name="Taylor A."/>
            <person name="Grigoriev I.V."/>
            <person name="Nagy L.G."/>
            <person name="Martin F."/>
            <person name="Kauserud H."/>
        </authorList>
    </citation>
    <scope>NUCLEOTIDE SEQUENCE</scope>
    <source>
        <strain evidence="4">CBHHK173m</strain>
    </source>
</reference>
<organism evidence="4 5">
    <name type="scientific">Mycena belliarum</name>
    <dbReference type="NCBI Taxonomy" id="1033014"/>
    <lineage>
        <taxon>Eukaryota</taxon>
        <taxon>Fungi</taxon>
        <taxon>Dikarya</taxon>
        <taxon>Basidiomycota</taxon>
        <taxon>Agaricomycotina</taxon>
        <taxon>Agaricomycetes</taxon>
        <taxon>Agaricomycetidae</taxon>
        <taxon>Agaricales</taxon>
        <taxon>Marasmiineae</taxon>
        <taxon>Mycenaceae</taxon>
        <taxon>Mycena</taxon>
    </lineage>
</organism>